<dbReference type="Proteomes" id="UP000663855">
    <property type="component" value="Unassembled WGS sequence"/>
</dbReference>
<dbReference type="EMBL" id="CAJOBI010008811">
    <property type="protein sequence ID" value="CAF4122551.1"/>
    <property type="molecule type" value="Genomic_DNA"/>
</dbReference>
<feature type="domain" description="Tc1-like transposase DDE" evidence="2">
    <location>
        <begin position="117"/>
        <end position="245"/>
    </location>
</feature>
<dbReference type="EMBL" id="CAJNRE010002158">
    <property type="protein sequence ID" value="CAF1968703.1"/>
    <property type="molecule type" value="Genomic_DNA"/>
</dbReference>
<dbReference type="Proteomes" id="UP000663824">
    <property type="component" value="Unassembled WGS sequence"/>
</dbReference>
<protein>
    <recommendedName>
        <fullName evidence="10">Transposase</fullName>
    </recommendedName>
</protein>
<reference evidence="5" key="1">
    <citation type="submission" date="2021-02" db="EMBL/GenBank/DDBJ databases">
        <authorList>
            <person name="Nowell W R."/>
        </authorList>
    </citation>
    <scope>NUCLEOTIDE SEQUENCE</scope>
</reference>
<evidence type="ECO:0000313" key="4">
    <source>
        <dbReference type="EMBL" id="CAF1389078.1"/>
    </source>
</evidence>
<dbReference type="GO" id="GO:0015074">
    <property type="term" value="P:DNA integration"/>
    <property type="evidence" value="ECO:0007669"/>
    <property type="project" value="InterPro"/>
</dbReference>
<evidence type="ECO:0000313" key="7">
    <source>
        <dbReference type="EMBL" id="CAF4122551.1"/>
    </source>
</evidence>
<dbReference type="GO" id="GO:0006313">
    <property type="term" value="P:DNA transposition"/>
    <property type="evidence" value="ECO:0007669"/>
    <property type="project" value="InterPro"/>
</dbReference>
<organism evidence="5 9">
    <name type="scientific">Rotaria magnacalcarata</name>
    <dbReference type="NCBI Taxonomy" id="392030"/>
    <lineage>
        <taxon>Eukaryota</taxon>
        <taxon>Metazoa</taxon>
        <taxon>Spiralia</taxon>
        <taxon>Gnathifera</taxon>
        <taxon>Rotifera</taxon>
        <taxon>Eurotatoria</taxon>
        <taxon>Bdelloidea</taxon>
        <taxon>Philodinida</taxon>
        <taxon>Philodinidae</taxon>
        <taxon>Rotaria</taxon>
    </lineage>
</organism>
<dbReference type="OrthoDB" id="10029562at2759"/>
<evidence type="ECO:0000313" key="5">
    <source>
        <dbReference type="EMBL" id="CAF1968703.1"/>
    </source>
</evidence>
<gene>
    <name evidence="6" type="ORF">BYL167_LOCUS6832</name>
    <name evidence="3" type="ORF">CJN711_LOCUS15710</name>
    <name evidence="8" type="ORF">GIL414_LOCUS25891</name>
    <name evidence="4" type="ORF">KQP761_LOCUS9120</name>
    <name evidence="5" type="ORF">MBJ925_LOCUS6705</name>
    <name evidence="7" type="ORF">SMN809_LOCUS18361</name>
</gene>
<dbReference type="EMBL" id="CAJOBJ010036422">
    <property type="protein sequence ID" value="CAF4302105.1"/>
    <property type="molecule type" value="Genomic_DNA"/>
</dbReference>
<dbReference type="EMBL" id="CAJOBH010001710">
    <property type="protein sequence ID" value="CAF3869402.1"/>
    <property type="molecule type" value="Genomic_DNA"/>
</dbReference>
<dbReference type="InterPro" id="IPR002492">
    <property type="entry name" value="Transposase_Tc1-like"/>
</dbReference>
<dbReference type="InterPro" id="IPR036397">
    <property type="entry name" value="RNaseH_sf"/>
</dbReference>
<dbReference type="Proteomes" id="UP000663834">
    <property type="component" value="Unassembled WGS sequence"/>
</dbReference>
<dbReference type="GO" id="GO:0003677">
    <property type="term" value="F:DNA binding"/>
    <property type="evidence" value="ECO:0007669"/>
    <property type="project" value="InterPro"/>
</dbReference>
<dbReference type="Pfam" id="PF01498">
    <property type="entry name" value="HTH_Tnp_Tc3_2"/>
    <property type="match status" value="1"/>
</dbReference>
<dbReference type="Proteomes" id="UP000676336">
    <property type="component" value="Unassembled WGS sequence"/>
</dbReference>
<dbReference type="Gene3D" id="3.30.420.10">
    <property type="entry name" value="Ribonuclease H-like superfamily/Ribonuclease H"/>
    <property type="match status" value="1"/>
</dbReference>
<name>A0A816M9B5_9BILA</name>
<dbReference type="EMBL" id="CAJNOV010007269">
    <property type="protein sequence ID" value="CAF1275737.1"/>
    <property type="molecule type" value="Genomic_DNA"/>
</dbReference>
<comment type="caution">
    <text evidence="5">The sequence shown here is derived from an EMBL/GenBank/DDBJ whole genome shotgun (WGS) entry which is preliminary data.</text>
</comment>
<dbReference type="AlphaFoldDB" id="A0A816M9B5"/>
<accession>A0A816M9B5</accession>
<sequence length="246" mass="28745">MTHFTDVERLKIIMERERGKISGGKSTGRPKSLNGNEIKKLDDLSKRKPTATATVLENDISQVVNKLVSIWTIRRYRRALGYRPYKQVVKTSLTPAQQQSKLLFAQIYINTDIKNWLFTDENMFTIKSAGTIAWGKAGTERPTHYVDNIKAHVQVWGVMWWSGKVFSRYDGYMNSSLYQQLLTIHLLPHISNHRNRLFYQDNIPLHKTSAMLTWFKDNRLELIDVPGYSPEFDAIEYVWSWLKNYV</sequence>
<evidence type="ECO:0000313" key="9">
    <source>
        <dbReference type="Proteomes" id="UP000663824"/>
    </source>
</evidence>
<evidence type="ECO:0000313" key="3">
    <source>
        <dbReference type="EMBL" id="CAF1275737.1"/>
    </source>
</evidence>
<dbReference type="Proteomes" id="UP000681967">
    <property type="component" value="Unassembled WGS sequence"/>
</dbReference>
<dbReference type="Proteomes" id="UP000681720">
    <property type="component" value="Unassembled WGS sequence"/>
</dbReference>
<evidence type="ECO:0000313" key="6">
    <source>
        <dbReference type="EMBL" id="CAF3869402.1"/>
    </source>
</evidence>
<dbReference type="InterPro" id="IPR038717">
    <property type="entry name" value="Tc1-like_DDE_dom"/>
</dbReference>
<proteinExistence type="predicted"/>
<evidence type="ECO:0000259" key="1">
    <source>
        <dbReference type="Pfam" id="PF01498"/>
    </source>
</evidence>
<feature type="domain" description="Transposase Tc1-like" evidence="1">
    <location>
        <begin position="44"/>
        <end position="109"/>
    </location>
</feature>
<evidence type="ECO:0000313" key="8">
    <source>
        <dbReference type="EMBL" id="CAF4302105.1"/>
    </source>
</evidence>
<dbReference type="Pfam" id="PF13358">
    <property type="entry name" value="DDE_3"/>
    <property type="match status" value="1"/>
</dbReference>
<dbReference type="EMBL" id="CAJNOW010003606">
    <property type="protein sequence ID" value="CAF1389078.1"/>
    <property type="molecule type" value="Genomic_DNA"/>
</dbReference>
<evidence type="ECO:0008006" key="10">
    <source>
        <dbReference type="Google" id="ProtNLM"/>
    </source>
</evidence>
<evidence type="ECO:0000259" key="2">
    <source>
        <dbReference type="Pfam" id="PF13358"/>
    </source>
</evidence>